<feature type="compositionally biased region" description="Basic residues" evidence="1">
    <location>
        <begin position="265"/>
        <end position="275"/>
    </location>
</feature>
<dbReference type="GeneID" id="64664037"/>
<evidence type="ECO:0000313" key="3">
    <source>
        <dbReference type="Proteomes" id="UP001195769"/>
    </source>
</evidence>
<accession>A0AAD4E1Q6</accession>
<sequence length="348" mass="38410">MSSSAWSFICETLQTSKTATYFDLNYFNKRRRHGEVVANEDTTKPRKVRHSPVARDSFAARGSSPYVPPNASFAQKDKGSSSSHHSGGPPPSVLRPQHASQPYREDSDDDAESGHIMGAWQPFPGPGPRSSYDRTSISTPHQHSNSGFSRIGGSRAHYDSPYAIRSGPVSVGTPTKTIYDDEELPTPTASIANVTRLPALMGSGLPTGAMLPHMRTKSQTTVIIGDVAALNATPVNAPTQEEHPSMATKTNGGESNNSDPDQPQKRHWYNIRRNPRHSEGDRLDSGVRWSLKAVHLPRILESRSSLFGHGSLNHHNLIPIHTFTRLDTQWTKLEQTQLTLTQLDHLYR</sequence>
<name>A0AAD4E1Q6_9AGAM</name>
<dbReference type="EMBL" id="JABBWK010000045">
    <property type="protein sequence ID" value="KAG1897631.1"/>
    <property type="molecule type" value="Genomic_DNA"/>
</dbReference>
<protein>
    <submittedName>
        <fullName evidence="2">Uncharacterized protein</fullName>
    </submittedName>
</protein>
<evidence type="ECO:0000256" key="1">
    <source>
        <dbReference type="SAM" id="MobiDB-lite"/>
    </source>
</evidence>
<feature type="region of interest" description="Disordered" evidence="1">
    <location>
        <begin position="235"/>
        <end position="283"/>
    </location>
</feature>
<feature type="compositionally biased region" description="Polar residues" evidence="1">
    <location>
        <begin position="247"/>
        <end position="261"/>
    </location>
</feature>
<proteinExistence type="predicted"/>
<organism evidence="2 3">
    <name type="scientific">Suillus fuscotomentosus</name>
    <dbReference type="NCBI Taxonomy" id="1912939"/>
    <lineage>
        <taxon>Eukaryota</taxon>
        <taxon>Fungi</taxon>
        <taxon>Dikarya</taxon>
        <taxon>Basidiomycota</taxon>
        <taxon>Agaricomycotina</taxon>
        <taxon>Agaricomycetes</taxon>
        <taxon>Agaricomycetidae</taxon>
        <taxon>Boletales</taxon>
        <taxon>Suillineae</taxon>
        <taxon>Suillaceae</taxon>
        <taxon>Suillus</taxon>
    </lineage>
</organism>
<comment type="caution">
    <text evidence="2">The sequence shown here is derived from an EMBL/GenBank/DDBJ whole genome shotgun (WGS) entry which is preliminary data.</text>
</comment>
<evidence type="ECO:0000313" key="2">
    <source>
        <dbReference type="EMBL" id="KAG1897631.1"/>
    </source>
</evidence>
<dbReference type="RefSeq" id="XP_041223207.1">
    <property type="nucleotide sequence ID" value="XM_041369739.1"/>
</dbReference>
<keyword evidence="3" id="KW-1185">Reference proteome</keyword>
<feature type="region of interest" description="Disordered" evidence="1">
    <location>
        <begin position="37"/>
        <end position="182"/>
    </location>
</feature>
<reference evidence="2" key="1">
    <citation type="journal article" date="2020" name="New Phytol.">
        <title>Comparative genomics reveals dynamic genome evolution in host specialist ectomycorrhizal fungi.</title>
        <authorList>
            <person name="Lofgren L.A."/>
            <person name="Nguyen N.H."/>
            <person name="Vilgalys R."/>
            <person name="Ruytinx J."/>
            <person name="Liao H.L."/>
            <person name="Branco S."/>
            <person name="Kuo A."/>
            <person name="LaButti K."/>
            <person name="Lipzen A."/>
            <person name="Andreopoulos W."/>
            <person name="Pangilinan J."/>
            <person name="Riley R."/>
            <person name="Hundley H."/>
            <person name="Na H."/>
            <person name="Barry K."/>
            <person name="Grigoriev I.V."/>
            <person name="Stajich J.E."/>
            <person name="Kennedy P.G."/>
        </authorList>
    </citation>
    <scope>NUCLEOTIDE SEQUENCE</scope>
    <source>
        <strain evidence="2">FC203</strain>
    </source>
</reference>
<feature type="compositionally biased region" description="Polar residues" evidence="1">
    <location>
        <begin position="133"/>
        <end position="148"/>
    </location>
</feature>
<dbReference type="Proteomes" id="UP001195769">
    <property type="component" value="Unassembled WGS sequence"/>
</dbReference>
<gene>
    <name evidence="2" type="ORF">F5891DRAFT_1242162</name>
</gene>
<dbReference type="AlphaFoldDB" id="A0AAD4E1Q6"/>